<comment type="caution">
    <text evidence="1">The sequence shown here is derived from an EMBL/GenBank/DDBJ whole genome shotgun (WGS) entry which is preliminary data.</text>
</comment>
<organism evidence="1 2">
    <name type="scientific">Petralouisia muris</name>
    <dbReference type="NCBI Taxonomy" id="3032872"/>
    <lineage>
        <taxon>Bacteria</taxon>
        <taxon>Bacillati</taxon>
        <taxon>Bacillota</taxon>
        <taxon>Clostridia</taxon>
        <taxon>Lachnospirales</taxon>
        <taxon>Lachnospiraceae</taxon>
        <taxon>Petralouisia</taxon>
    </lineage>
</organism>
<evidence type="ECO:0000313" key="2">
    <source>
        <dbReference type="Proteomes" id="UP000304953"/>
    </source>
</evidence>
<dbReference type="Proteomes" id="UP000304953">
    <property type="component" value="Unassembled WGS sequence"/>
</dbReference>
<accession>A0AC61RT35</accession>
<sequence length="195" mass="21965">MSLIIGIVFTNRAIVISDGRVKNASTDLVVDEKFDKTRKINDNVILGFSGDREFSLWLLEQFGNFCKQDISKLKADHAANILCKIAQEGVDYRKNLKESVSTDFQMVVAGKNSKGIMLLYNFGVPTNFEIKECTPTAKSFVYSVLSPGTKDIDSIFEKVMTNYPGRELEDYINLLFSKASDMDDSINTNLFMKEI</sequence>
<gene>
    <name evidence="1" type="ORF">E5329_16995</name>
</gene>
<evidence type="ECO:0000313" key="1">
    <source>
        <dbReference type="EMBL" id="TGY94992.1"/>
    </source>
</evidence>
<reference evidence="1" key="1">
    <citation type="submission" date="2019-04" db="EMBL/GenBank/DDBJ databases">
        <title>Microbes associate with the intestines of laboratory mice.</title>
        <authorList>
            <person name="Navarre W."/>
            <person name="Wong E."/>
            <person name="Huang K."/>
            <person name="Tropini C."/>
            <person name="Ng K."/>
            <person name="Yu B."/>
        </authorList>
    </citation>
    <scope>NUCLEOTIDE SEQUENCE</scope>
    <source>
        <strain evidence="1">NM01_1-7b</strain>
    </source>
</reference>
<name>A0AC61RT35_9FIRM</name>
<dbReference type="EMBL" id="SRYA01000037">
    <property type="protein sequence ID" value="TGY94992.1"/>
    <property type="molecule type" value="Genomic_DNA"/>
</dbReference>
<protein>
    <submittedName>
        <fullName evidence="1">Uncharacterized protein</fullName>
    </submittedName>
</protein>
<proteinExistence type="predicted"/>
<keyword evidence="2" id="KW-1185">Reference proteome</keyword>